<accession>A0A7X5TUC3</accession>
<evidence type="ECO:0000256" key="2">
    <source>
        <dbReference type="ARBA" id="ARBA00023125"/>
    </source>
</evidence>
<dbReference type="GO" id="GO:0000976">
    <property type="term" value="F:transcription cis-regulatory region binding"/>
    <property type="evidence" value="ECO:0007669"/>
    <property type="project" value="TreeGrafter"/>
</dbReference>
<gene>
    <name evidence="5" type="ORF">FHX76_003050</name>
</gene>
<keyword evidence="6" id="KW-1185">Reference proteome</keyword>
<evidence type="ECO:0000313" key="5">
    <source>
        <dbReference type="EMBL" id="NIH55135.1"/>
    </source>
</evidence>
<dbReference type="SMART" id="SM00354">
    <property type="entry name" value="HTH_LACI"/>
    <property type="match status" value="1"/>
</dbReference>
<feature type="domain" description="HTH lacI-type" evidence="4">
    <location>
        <begin position="9"/>
        <end position="63"/>
    </location>
</feature>
<dbReference type="InterPro" id="IPR000843">
    <property type="entry name" value="HTH_LacI"/>
</dbReference>
<keyword evidence="1" id="KW-0805">Transcription regulation</keyword>
<dbReference type="PROSITE" id="PS00356">
    <property type="entry name" value="HTH_LACI_1"/>
    <property type="match status" value="1"/>
</dbReference>
<organism evidence="5 6">
    <name type="scientific">Lysinibacter cavernae</name>
    <dbReference type="NCBI Taxonomy" id="1640652"/>
    <lineage>
        <taxon>Bacteria</taxon>
        <taxon>Bacillati</taxon>
        <taxon>Actinomycetota</taxon>
        <taxon>Actinomycetes</taxon>
        <taxon>Micrococcales</taxon>
        <taxon>Microbacteriaceae</taxon>
        <taxon>Lysinibacter</taxon>
    </lineage>
</organism>
<dbReference type="InterPro" id="IPR028082">
    <property type="entry name" value="Peripla_BP_I"/>
</dbReference>
<dbReference type="Gene3D" id="1.10.260.40">
    <property type="entry name" value="lambda repressor-like DNA-binding domains"/>
    <property type="match status" value="1"/>
</dbReference>
<dbReference type="CDD" id="cd06267">
    <property type="entry name" value="PBP1_LacI_sugar_binding-like"/>
    <property type="match status" value="1"/>
</dbReference>
<evidence type="ECO:0000313" key="6">
    <source>
        <dbReference type="Proteomes" id="UP000541033"/>
    </source>
</evidence>
<dbReference type="SUPFAM" id="SSF47413">
    <property type="entry name" value="lambda repressor-like DNA-binding domains"/>
    <property type="match status" value="1"/>
</dbReference>
<dbReference type="Gene3D" id="3.40.50.2300">
    <property type="match status" value="2"/>
</dbReference>
<evidence type="ECO:0000259" key="4">
    <source>
        <dbReference type="PROSITE" id="PS50932"/>
    </source>
</evidence>
<proteinExistence type="predicted"/>
<keyword evidence="3" id="KW-0804">Transcription</keyword>
<dbReference type="SUPFAM" id="SSF53822">
    <property type="entry name" value="Periplasmic binding protein-like I"/>
    <property type="match status" value="1"/>
</dbReference>
<dbReference type="Proteomes" id="UP000541033">
    <property type="component" value="Unassembled WGS sequence"/>
</dbReference>
<dbReference type="CDD" id="cd01392">
    <property type="entry name" value="HTH_LacI"/>
    <property type="match status" value="1"/>
</dbReference>
<dbReference type="InterPro" id="IPR010982">
    <property type="entry name" value="Lambda_DNA-bd_dom_sf"/>
</dbReference>
<dbReference type="InterPro" id="IPR046335">
    <property type="entry name" value="LacI/GalR-like_sensor"/>
</dbReference>
<dbReference type="PANTHER" id="PTHR30146:SF109">
    <property type="entry name" value="HTH-TYPE TRANSCRIPTIONAL REGULATOR GALS"/>
    <property type="match status" value="1"/>
</dbReference>
<name>A0A7X5TUC3_9MICO</name>
<dbReference type="RefSeq" id="WP_167152076.1">
    <property type="nucleotide sequence ID" value="NZ_JAAMOX010000003.1"/>
</dbReference>
<protein>
    <submittedName>
        <fullName evidence="5">LacI family transcriptional regulator</fullName>
    </submittedName>
</protein>
<dbReference type="Pfam" id="PF00356">
    <property type="entry name" value="LacI"/>
    <property type="match status" value="1"/>
</dbReference>
<sequence>MTPNQTQQSTLRDVAERSGVSIRTASRVLNNDTKVAAKTRSIVQLAMSELGYTPDLAARSLRAGTDSTIGLLVESIADPFFSELAEAVESVMSAHGQSVFVSSTHREPSTERRILGTLLQRRISGAIITPTEGDHDWLTTSNAPIVCIDRPSRGAATDVVRINDAEAASAAVAHLLAAGHHRIAYVGDLPTNTTSLDRQLAYEATLRRSGIVPDPELVHSTCQTSDDAATATRRLMALTHPPTAIFSSATRSSLGVVPELHRLGRTDVALVGFGDFAMADTLSPAITVVEHSAATIGTIAADRLLARIADPTLDPTTIYVPTRIVARGSGELRP</sequence>
<dbReference type="GO" id="GO:0003700">
    <property type="term" value="F:DNA-binding transcription factor activity"/>
    <property type="evidence" value="ECO:0007669"/>
    <property type="project" value="TreeGrafter"/>
</dbReference>
<reference evidence="5 6" key="1">
    <citation type="submission" date="2020-02" db="EMBL/GenBank/DDBJ databases">
        <title>Sequencing the genomes of 1000 actinobacteria strains.</title>
        <authorList>
            <person name="Klenk H.-P."/>
        </authorList>
    </citation>
    <scope>NUCLEOTIDE SEQUENCE [LARGE SCALE GENOMIC DNA]</scope>
    <source>
        <strain evidence="5 6">DSM 27960</strain>
    </source>
</reference>
<dbReference type="AlphaFoldDB" id="A0A7X5TUC3"/>
<dbReference type="EMBL" id="JAAMOX010000003">
    <property type="protein sequence ID" value="NIH55135.1"/>
    <property type="molecule type" value="Genomic_DNA"/>
</dbReference>
<keyword evidence="2" id="KW-0238">DNA-binding</keyword>
<dbReference type="PANTHER" id="PTHR30146">
    <property type="entry name" value="LACI-RELATED TRANSCRIPTIONAL REPRESSOR"/>
    <property type="match status" value="1"/>
</dbReference>
<dbReference type="PROSITE" id="PS50932">
    <property type="entry name" value="HTH_LACI_2"/>
    <property type="match status" value="1"/>
</dbReference>
<evidence type="ECO:0000256" key="1">
    <source>
        <dbReference type="ARBA" id="ARBA00023015"/>
    </source>
</evidence>
<evidence type="ECO:0000256" key="3">
    <source>
        <dbReference type="ARBA" id="ARBA00023163"/>
    </source>
</evidence>
<dbReference type="Pfam" id="PF13377">
    <property type="entry name" value="Peripla_BP_3"/>
    <property type="match status" value="1"/>
</dbReference>
<comment type="caution">
    <text evidence="5">The sequence shown here is derived from an EMBL/GenBank/DDBJ whole genome shotgun (WGS) entry which is preliminary data.</text>
</comment>